<dbReference type="KEGG" id="pbz:GN234_02830"/>
<dbReference type="RefSeq" id="WP_176687804.1">
    <property type="nucleotide sequence ID" value="NZ_CP048810.1"/>
</dbReference>
<protein>
    <recommendedName>
        <fullName evidence="4">Integrase catalytic domain-containing protein</fullName>
    </recommendedName>
</protein>
<accession>A0A6N1C702</accession>
<dbReference type="EMBL" id="CP048810">
    <property type="protein sequence ID" value="QKS80939.1"/>
    <property type="molecule type" value="Genomic_DNA"/>
</dbReference>
<name>A0A6N1C702_9PSED</name>
<dbReference type="Proteomes" id="UP000509545">
    <property type="component" value="Chromosome"/>
</dbReference>
<evidence type="ECO:0008006" key="4">
    <source>
        <dbReference type="Google" id="ProtNLM"/>
    </source>
</evidence>
<gene>
    <name evidence="2" type="ORF">GN234_02830</name>
</gene>
<reference evidence="2 3" key="1">
    <citation type="submission" date="2020-02" db="EMBL/GenBank/DDBJ databases">
        <authorList>
            <person name="Liang J."/>
        </authorList>
    </citation>
    <scope>NUCLEOTIDE SEQUENCE [LARGE SCALE GENOMIC DNA]</scope>
    <source>
        <strain evidence="2 3">L22-9</strain>
    </source>
</reference>
<sequence length="664" mass="74095">MTARNSRATTVRLLESTMPWEPVCTDSFSEDALNTFNRRVSALEMYMAGASLSVIKQKTKIGGNYLRKLIAKCLLVDARGVVYGYTGLIPNIRIKIYKRTAPVTPRIGGSGLSGVLGLLFQQYPDLENYLRALILKREKPQPGTGNVVIHEAAIKPKGVHHGFIKFLEKKSHPKDAWPYTTEGHGVKTISEFTRRVRAENFDRAVHIIGDVSAVAHLAVGRGKSTLANLKNLYDSVVIDSHTIDSEFVIEFENSSGLVSSVELKRLHVIAGLEPSSFAVLWFHVVYGLDADAEDVISLLREMLSRNLPKPDVLIPDLELKPGAGFPTEIYPELACVIPSVLRLDNALAHLSTKVSCELRKELGWAVEYGPPRHFERRPGIERLFLEFERELFQRSVNTVGSRPGGNSGDSAGKAAVKYNIKSSYLEQLCYTVFANHNAEPTEGKGFLSPLEVIGQRIHQGNNHFIPRFLPADKMNTIALALRSERRTVRGSIEKGIRPYVNFERARYSNDVLRKESSLINQAIILKVNESDVRTIYGYRLDGRSLGALQVEGHWQDVKHSRKTRKAVNSGKRKKTVSNVEGQSPVVVFHNQLATELEHSLQTKSKSKKLASQLDRLRHEMEWSTNSENGGGTTSTTDIPARPAPEREWVLPEDSVDIDALIKKI</sequence>
<dbReference type="AlphaFoldDB" id="A0A6N1C702"/>
<evidence type="ECO:0000313" key="3">
    <source>
        <dbReference type="Proteomes" id="UP000509545"/>
    </source>
</evidence>
<evidence type="ECO:0000313" key="2">
    <source>
        <dbReference type="EMBL" id="QKS80939.1"/>
    </source>
</evidence>
<feature type="region of interest" description="Disordered" evidence="1">
    <location>
        <begin position="621"/>
        <end position="645"/>
    </location>
</feature>
<evidence type="ECO:0000256" key="1">
    <source>
        <dbReference type="SAM" id="MobiDB-lite"/>
    </source>
</evidence>
<keyword evidence="3" id="KW-1185">Reference proteome</keyword>
<organism evidence="2 3">
    <name type="scientific">Pseudomonas bijieensis</name>
    <dbReference type="NCBI Taxonomy" id="2681983"/>
    <lineage>
        <taxon>Bacteria</taxon>
        <taxon>Pseudomonadati</taxon>
        <taxon>Pseudomonadota</taxon>
        <taxon>Gammaproteobacteria</taxon>
        <taxon>Pseudomonadales</taxon>
        <taxon>Pseudomonadaceae</taxon>
        <taxon>Pseudomonas</taxon>
    </lineage>
</organism>
<proteinExistence type="predicted"/>